<dbReference type="AlphaFoldDB" id="A0A840SPE4"/>
<gene>
    <name evidence="2" type="ORF">HNP73_003841</name>
</gene>
<dbReference type="Proteomes" id="UP000549457">
    <property type="component" value="Unassembled WGS sequence"/>
</dbReference>
<dbReference type="Gene3D" id="3.30.1230.10">
    <property type="entry name" value="YlxR-like"/>
    <property type="match status" value="1"/>
</dbReference>
<organism evidence="2 3">
    <name type="scientific">Amaricoccus macauensis</name>
    <dbReference type="NCBI Taxonomy" id="57001"/>
    <lineage>
        <taxon>Bacteria</taxon>
        <taxon>Pseudomonadati</taxon>
        <taxon>Pseudomonadota</taxon>
        <taxon>Alphaproteobacteria</taxon>
        <taxon>Rhodobacterales</taxon>
        <taxon>Paracoccaceae</taxon>
        <taxon>Amaricoccus</taxon>
    </lineage>
</organism>
<feature type="domain" description="YlxR" evidence="1">
    <location>
        <begin position="9"/>
        <end position="84"/>
    </location>
</feature>
<dbReference type="InterPro" id="IPR037465">
    <property type="entry name" value="YlxR"/>
</dbReference>
<sequence>MKERDEPERRCIVTRETGPKTGLVRFVVGPDDEIVPDLAGRLPGRGMYVAADAETLRTAVKKGHFARAAKQQVKVPPDLAERVEALLAARLTELVSLARKAGESVCGLEKTTAALVSGEAVLLLQAADGSERERARLRPPAGENSLVTCLSAHELGLAFARDRVIHAAVLAGGLGDRIRDDALRLSGIRDRALLPAAEESAAAGVGNGSAGEGSRGKG</sequence>
<dbReference type="SUPFAM" id="SSF55315">
    <property type="entry name" value="L30e-like"/>
    <property type="match status" value="1"/>
</dbReference>
<dbReference type="CDD" id="cd00279">
    <property type="entry name" value="YlxR"/>
    <property type="match status" value="1"/>
</dbReference>
<dbReference type="EMBL" id="JACHFM010000004">
    <property type="protein sequence ID" value="MBB5223887.1"/>
    <property type="molecule type" value="Genomic_DNA"/>
</dbReference>
<dbReference type="NCBIfam" id="NF006622">
    <property type="entry name" value="PRK09190.1"/>
    <property type="match status" value="1"/>
</dbReference>
<dbReference type="SUPFAM" id="SSF64376">
    <property type="entry name" value="YlxR-like"/>
    <property type="match status" value="1"/>
</dbReference>
<keyword evidence="3" id="KW-1185">Reference proteome</keyword>
<proteinExistence type="predicted"/>
<evidence type="ECO:0000313" key="2">
    <source>
        <dbReference type="EMBL" id="MBB5223887.1"/>
    </source>
</evidence>
<name>A0A840SPE4_9RHOB</name>
<evidence type="ECO:0000259" key="1">
    <source>
        <dbReference type="Pfam" id="PF04296"/>
    </source>
</evidence>
<accession>A0A840SPE4</accession>
<dbReference type="InterPro" id="IPR035931">
    <property type="entry name" value="YlxR-like_sf"/>
</dbReference>
<protein>
    <recommendedName>
        <fullName evidence="1">YlxR domain-containing protein</fullName>
    </recommendedName>
</protein>
<dbReference type="PANTHER" id="PTHR34215">
    <property type="entry name" value="BLL0784 PROTEIN"/>
    <property type="match status" value="1"/>
</dbReference>
<dbReference type="Pfam" id="PF04296">
    <property type="entry name" value="YlxR"/>
    <property type="match status" value="1"/>
</dbReference>
<reference evidence="2 3" key="1">
    <citation type="submission" date="2020-08" db="EMBL/GenBank/DDBJ databases">
        <title>Genomic Encyclopedia of Type Strains, Phase IV (KMG-IV): sequencing the most valuable type-strain genomes for metagenomic binning, comparative biology and taxonomic classification.</title>
        <authorList>
            <person name="Goeker M."/>
        </authorList>
    </citation>
    <scope>NUCLEOTIDE SEQUENCE [LARGE SCALE GENOMIC DNA]</scope>
    <source>
        <strain evidence="2 3">DSM 101730</strain>
    </source>
</reference>
<dbReference type="PANTHER" id="PTHR34215:SF1">
    <property type="entry name" value="YLXR DOMAIN-CONTAINING PROTEIN"/>
    <property type="match status" value="1"/>
</dbReference>
<dbReference type="Gene3D" id="3.30.1330.30">
    <property type="match status" value="1"/>
</dbReference>
<evidence type="ECO:0000313" key="3">
    <source>
        <dbReference type="Proteomes" id="UP000549457"/>
    </source>
</evidence>
<dbReference type="InterPro" id="IPR029064">
    <property type="entry name" value="Ribosomal_eL30-like_sf"/>
</dbReference>
<dbReference type="InterPro" id="IPR007393">
    <property type="entry name" value="YlxR_dom"/>
</dbReference>
<comment type="caution">
    <text evidence="2">The sequence shown here is derived from an EMBL/GenBank/DDBJ whole genome shotgun (WGS) entry which is preliminary data.</text>
</comment>